<comment type="similarity">
    <text evidence="3">Belongs to the aldehyde dehydrogenase family.</text>
</comment>
<protein>
    <submittedName>
        <fullName evidence="5">Aldehyde dehydrogenase family protein</fullName>
    </submittedName>
</protein>
<dbReference type="SUPFAM" id="SSF53720">
    <property type="entry name" value="ALDH-like"/>
    <property type="match status" value="1"/>
</dbReference>
<keyword evidence="6" id="KW-1185">Reference proteome</keyword>
<dbReference type="InterPro" id="IPR016161">
    <property type="entry name" value="Ald_DH/histidinol_DH"/>
</dbReference>
<feature type="domain" description="Aldehyde dehydrogenase" evidence="4">
    <location>
        <begin position="2"/>
        <end position="455"/>
    </location>
</feature>
<dbReference type="GO" id="GO:0016620">
    <property type="term" value="F:oxidoreductase activity, acting on the aldehyde or oxo group of donors, NAD or NADP as acceptor"/>
    <property type="evidence" value="ECO:0007669"/>
    <property type="project" value="InterPro"/>
</dbReference>
<dbReference type="PANTHER" id="PTHR11699">
    <property type="entry name" value="ALDEHYDE DEHYDROGENASE-RELATED"/>
    <property type="match status" value="1"/>
</dbReference>
<evidence type="ECO:0000313" key="5">
    <source>
        <dbReference type="EMBL" id="TVZ04352.1"/>
    </source>
</evidence>
<dbReference type="OrthoDB" id="6882680at2"/>
<dbReference type="Pfam" id="PF00171">
    <property type="entry name" value="Aldedh"/>
    <property type="match status" value="1"/>
</dbReference>
<feature type="active site" evidence="2">
    <location>
        <position position="228"/>
    </location>
</feature>
<name>A0A6P2BZ08_9ACTN</name>
<evidence type="ECO:0000313" key="6">
    <source>
        <dbReference type="Proteomes" id="UP000460272"/>
    </source>
</evidence>
<dbReference type="PROSITE" id="PS00070">
    <property type="entry name" value="ALDEHYDE_DEHYDR_CYS"/>
    <property type="match status" value="1"/>
</dbReference>
<keyword evidence="1 3" id="KW-0560">Oxidoreductase</keyword>
<dbReference type="InterPro" id="IPR029510">
    <property type="entry name" value="Ald_DH_CS_GLU"/>
</dbReference>
<dbReference type="EMBL" id="RPFW01000003">
    <property type="protein sequence ID" value="TVZ04352.1"/>
    <property type="molecule type" value="Genomic_DNA"/>
</dbReference>
<comment type="caution">
    <text evidence="5">The sequence shown here is derived from an EMBL/GenBank/DDBJ whole genome shotgun (WGS) entry which is preliminary data.</text>
</comment>
<dbReference type="InterPro" id="IPR016163">
    <property type="entry name" value="Ald_DH_C"/>
</dbReference>
<accession>A0A6P2BZ08</accession>
<evidence type="ECO:0000259" key="4">
    <source>
        <dbReference type="Pfam" id="PF00171"/>
    </source>
</evidence>
<sequence>MLEVRDPADVRSVVAEVPAMTATEVAAAYTSARAAFETWRRVNPLDRAALLSRAAALIRERTDEGAVIVVRENGKTLAEARVEVTKTADFLDYYASFARQPWGELLADARPGTSTHVRVEPVGVVLAICPWNDPLITPARKLGPALIAGNAVVLKAASQTPGIAIWAARQLGEAGLPDGVVQVITGRNSEISAALLASPDAVTFTGSNEVGAHLRRVLADRNVRLQAELGGKNVSVVLADADLDLAAATVASAAFAQAGQRCTATSRLIVGASVAAELTARLRDQVASIVVGPGLDAGTTMGPLSYAAHRDGVLEHIDGARKEGAEVIAGGGRPGGDALAHGCYVEPTLINVTTEQSLWREEVFGPVLAITTATGFDDAVRLANDTDYGLSAAVFTTSLTAANRFIELSETGQVSVNLPTAGWDVHHPFGGFRDSGSAFKEQGAPGIRFYTRIKTAAVRFAW</sequence>
<dbReference type="Gene3D" id="3.40.309.10">
    <property type="entry name" value="Aldehyde Dehydrogenase, Chain A, domain 2"/>
    <property type="match status" value="1"/>
</dbReference>
<dbReference type="RefSeq" id="WP_145854223.1">
    <property type="nucleotide sequence ID" value="NZ_RPFW01000003.1"/>
</dbReference>
<dbReference type="AlphaFoldDB" id="A0A6P2BZ08"/>
<evidence type="ECO:0000256" key="1">
    <source>
        <dbReference type="ARBA" id="ARBA00023002"/>
    </source>
</evidence>
<dbReference type="InterPro" id="IPR016162">
    <property type="entry name" value="Ald_DH_N"/>
</dbReference>
<evidence type="ECO:0000256" key="3">
    <source>
        <dbReference type="RuleBase" id="RU003345"/>
    </source>
</evidence>
<evidence type="ECO:0000256" key="2">
    <source>
        <dbReference type="PROSITE-ProRule" id="PRU10007"/>
    </source>
</evidence>
<dbReference type="PROSITE" id="PS00687">
    <property type="entry name" value="ALDEHYDE_DEHYDR_GLU"/>
    <property type="match status" value="1"/>
</dbReference>
<gene>
    <name evidence="5" type="ORF">EAS64_18445</name>
</gene>
<dbReference type="Proteomes" id="UP000460272">
    <property type="component" value="Unassembled WGS sequence"/>
</dbReference>
<organism evidence="5 6">
    <name type="scientific">Trebonia kvetii</name>
    <dbReference type="NCBI Taxonomy" id="2480626"/>
    <lineage>
        <taxon>Bacteria</taxon>
        <taxon>Bacillati</taxon>
        <taxon>Actinomycetota</taxon>
        <taxon>Actinomycetes</taxon>
        <taxon>Streptosporangiales</taxon>
        <taxon>Treboniaceae</taxon>
        <taxon>Trebonia</taxon>
    </lineage>
</organism>
<dbReference type="InterPro" id="IPR016160">
    <property type="entry name" value="Ald_DH_CS_CYS"/>
</dbReference>
<dbReference type="InterPro" id="IPR015590">
    <property type="entry name" value="Aldehyde_DH_dom"/>
</dbReference>
<proteinExistence type="inferred from homology"/>
<dbReference type="Gene3D" id="3.40.605.10">
    <property type="entry name" value="Aldehyde Dehydrogenase, Chain A, domain 1"/>
    <property type="match status" value="1"/>
</dbReference>
<reference evidence="5 6" key="1">
    <citation type="submission" date="2018-11" db="EMBL/GenBank/DDBJ databases">
        <title>Trebonia kvetii gen.nov., sp.nov., a novel acidophilic actinobacterium, and proposal of the new actinobacterial family Treboniaceae fam. nov.</title>
        <authorList>
            <person name="Rapoport D."/>
            <person name="Sagova-Mareckova M."/>
            <person name="Sedlacek I."/>
            <person name="Provaznik J."/>
            <person name="Kralova S."/>
            <person name="Pavlinic D."/>
            <person name="Benes V."/>
            <person name="Kopecky J."/>
        </authorList>
    </citation>
    <scope>NUCLEOTIDE SEQUENCE [LARGE SCALE GENOMIC DNA]</scope>
    <source>
        <strain evidence="5 6">15Tr583</strain>
    </source>
</reference>